<dbReference type="InterPro" id="IPR018376">
    <property type="entry name" value="Enoyl-CoA_hyd/isom_CS"/>
</dbReference>
<name>A0A1Y2F847_PROLT</name>
<accession>A0A1Y2F847</accession>
<dbReference type="OMA" id="DPDLHWK"/>
<dbReference type="STRING" id="56484.A0A1Y2F847"/>
<keyword evidence="2" id="KW-0456">Lyase</keyword>
<dbReference type="SUPFAM" id="SSF52096">
    <property type="entry name" value="ClpP/crotonase"/>
    <property type="match status" value="1"/>
</dbReference>
<dbReference type="Gene3D" id="1.10.12.10">
    <property type="entry name" value="Lyase 2-enoyl-coa Hydratase, Chain A, domain 2"/>
    <property type="match status" value="1"/>
</dbReference>
<dbReference type="GO" id="GO:0005739">
    <property type="term" value="C:mitochondrion"/>
    <property type="evidence" value="ECO:0007669"/>
    <property type="project" value="TreeGrafter"/>
</dbReference>
<dbReference type="Pfam" id="PF00378">
    <property type="entry name" value="ECH_1"/>
    <property type="match status" value="1"/>
</dbReference>
<comment type="similarity">
    <text evidence="1 3">Belongs to the enoyl-CoA hydratase/isomerase family.</text>
</comment>
<dbReference type="CDD" id="cd06558">
    <property type="entry name" value="crotonase-like"/>
    <property type="match status" value="1"/>
</dbReference>
<dbReference type="AlphaFoldDB" id="A0A1Y2F847"/>
<dbReference type="RefSeq" id="XP_040724163.1">
    <property type="nucleotide sequence ID" value="XM_040867935.1"/>
</dbReference>
<dbReference type="OrthoDB" id="2139957at2759"/>
<proteinExistence type="inferred from homology"/>
<dbReference type="Proteomes" id="UP000193685">
    <property type="component" value="Unassembled WGS sequence"/>
</dbReference>
<dbReference type="Gene3D" id="3.90.226.10">
    <property type="entry name" value="2-enoyl-CoA Hydratase, Chain A, domain 1"/>
    <property type="match status" value="1"/>
</dbReference>
<dbReference type="GeneID" id="63784534"/>
<dbReference type="PANTHER" id="PTHR11941:SF158">
    <property type="entry name" value="ENOYL-COA HYDRATASE (AFU_ORTHOLOGUE AFUA_2G10650)"/>
    <property type="match status" value="1"/>
</dbReference>
<dbReference type="GO" id="GO:0016829">
    <property type="term" value="F:lyase activity"/>
    <property type="evidence" value="ECO:0007669"/>
    <property type="project" value="UniProtKB-KW"/>
</dbReference>
<protein>
    <submittedName>
        <fullName evidence="4">Enoyl-CoA hydratase</fullName>
    </submittedName>
</protein>
<evidence type="ECO:0000313" key="4">
    <source>
        <dbReference type="EMBL" id="ORY80029.1"/>
    </source>
</evidence>
<evidence type="ECO:0000256" key="3">
    <source>
        <dbReference type="RuleBase" id="RU003707"/>
    </source>
</evidence>
<gene>
    <name evidence="4" type="ORF">BCR37DRAFT_349583</name>
</gene>
<dbReference type="InterPro" id="IPR029045">
    <property type="entry name" value="ClpP/crotonase-like_dom_sf"/>
</dbReference>
<dbReference type="InterPro" id="IPR001753">
    <property type="entry name" value="Enoyl-CoA_hydra/iso"/>
</dbReference>
<keyword evidence="5" id="KW-1185">Reference proteome</keyword>
<comment type="caution">
    <text evidence="4">The sequence shown here is derived from an EMBL/GenBank/DDBJ whole genome shotgun (WGS) entry which is preliminary data.</text>
</comment>
<sequence length="270" mass="29333">MQVPQHSKDIGVSFPTSQILLITLQRGEFSMMNNAMQQELSTLMQWYDREPSLRCAIMTGNGRGFCVGADLKEWLAMKAANPNANDPDLVGGFGGVSRRKGKKPLIAAVNGMCLGGGMEMAVNCDLVVASERAVFGTPEVKRGVFAKMGAIGRLVRYLGLQRASELLLTGADISPQTAMQWGLVNRVVAHDKLMDTAMSFANQICANSPDSVIVSRTGMLAAMEHGSLERSTQVHNESAEVALLESGENIREGLAAFKEKRETRWKDSKL</sequence>
<dbReference type="EMBL" id="MCFI01000014">
    <property type="protein sequence ID" value="ORY80029.1"/>
    <property type="molecule type" value="Genomic_DNA"/>
</dbReference>
<dbReference type="InterPro" id="IPR014748">
    <property type="entry name" value="Enoyl-CoA_hydra_C"/>
</dbReference>
<dbReference type="PROSITE" id="PS00166">
    <property type="entry name" value="ENOYL_COA_HYDRATASE"/>
    <property type="match status" value="1"/>
</dbReference>
<evidence type="ECO:0000256" key="1">
    <source>
        <dbReference type="ARBA" id="ARBA00005254"/>
    </source>
</evidence>
<dbReference type="PANTHER" id="PTHR11941">
    <property type="entry name" value="ENOYL-COA HYDRATASE-RELATED"/>
    <property type="match status" value="1"/>
</dbReference>
<evidence type="ECO:0000313" key="5">
    <source>
        <dbReference type="Proteomes" id="UP000193685"/>
    </source>
</evidence>
<organism evidence="4 5">
    <name type="scientific">Protomyces lactucae-debilis</name>
    <dbReference type="NCBI Taxonomy" id="2754530"/>
    <lineage>
        <taxon>Eukaryota</taxon>
        <taxon>Fungi</taxon>
        <taxon>Dikarya</taxon>
        <taxon>Ascomycota</taxon>
        <taxon>Taphrinomycotina</taxon>
        <taxon>Taphrinomycetes</taxon>
        <taxon>Taphrinales</taxon>
        <taxon>Protomycetaceae</taxon>
        <taxon>Protomyces</taxon>
    </lineage>
</organism>
<dbReference type="GO" id="GO:0006635">
    <property type="term" value="P:fatty acid beta-oxidation"/>
    <property type="evidence" value="ECO:0007669"/>
    <property type="project" value="TreeGrafter"/>
</dbReference>
<reference evidence="4 5" key="1">
    <citation type="submission" date="2016-07" db="EMBL/GenBank/DDBJ databases">
        <title>Pervasive Adenine N6-methylation of Active Genes in Fungi.</title>
        <authorList>
            <consortium name="DOE Joint Genome Institute"/>
            <person name="Mondo S.J."/>
            <person name="Dannebaum R.O."/>
            <person name="Kuo R.C."/>
            <person name="Labutti K."/>
            <person name="Haridas S."/>
            <person name="Kuo A."/>
            <person name="Salamov A."/>
            <person name="Ahrendt S.R."/>
            <person name="Lipzen A."/>
            <person name="Sullivan W."/>
            <person name="Andreopoulos W.B."/>
            <person name="Clum A."/>
            <person name="Lindquist E."/>
            <person name="Daum C."/>
            <person name="Ramamoorthy G.K."/>
            <person name="Gryganskyi A."/>
            <person name="Culley D."/>
            <person name="Magnuson J.K."/>
            <person name="James T.Y."/>
            <person name="O'Malley M.A."/>
            <person name="Stajich J.E."/>
            <person name="Spatafora J.W."/>
            <person name="Visel A."/>
            <person name="Grigoriev I.V."/>
        </authorList>
    </citation>
    <scope>NUCLEOTIDE SEQUENCE [LARGE SCALE GENOMIC DNA]</scope>
    <source>
        <strain evidence="4 5">12-1054</strain>
    </source>
</reference>
<evidence type="ECO:0000256" key="2">
    <source>
        <dbReference type="ARBA" id="ARBA00023239"/>
    </source>
</evidence>